<gene>
    <name evidence="2" type="ORF">N0K08_17505</name>
</gene>
<name>A0ABT2PPR8_9BURK</name>
<evidence type="ECO:0000256" key="1">
    <source>
        <dbReference type="SAM" id="Coils"/>
    </source>
</evidence>
<proteinExistence type="predicted"/>
<protein>
    <submittedName>
        <fullName evidence="2">Uncharacterized protein</fullName>
    </submittedName>
</protein>
<reference evidence="2 3" key="1">
    <citation type="submission" date="2022-09" db="EMBL/GenBank/DDBJ databases">
        <title>Draft genome of isolate Be4.</title>
        <authorList>
            <person name="Sanchez-Castro I."/>
            <person name="Martinez-Rodriguez P."/>
            <person name="Descostes M."/>
            <person name="Merroun M."/>
        </authorList>
    </citation>
    <scope>NUCLEOTIDE SEQUENCE [LARGE SCALE GENOMIC DNA]</scope>
    <source>
        <strain evidence="2 3">Be4</strain>
    </source>
</reference>
<organism evidence="2 3">
    <name type="scientific">Acidovorax bellezanensis</name>
    <dbReference type="NCBI Taxonomy" id="2976702"/>
    <lineage>
        <taxon>Bacteria</taxon>
        <taxon>Pseudomonadati</taxon>
        <taxon>Pseudomonadota</taxon>
        <taxon>Betaproteobacteria</taxon>
        <taxon>Burkholderiales</taxon>
        <taxon>Comamonadaceae</taxon>
        <taxon>Acidovorax</taxon>
    </lineage>
</organism>
<dbReference type="RefSeq" id="WP_261501690.1">
    <property type="nucleotide sequence ID" value="NZ_JAODYH010000008.1"/>
</dbReference>
<dbReference type="Proteomes" id="UP001525968">
    <property type="component" value="Unassembled WGS sequence"/>
</dbReference>
<keyword evidence="3" id="KW-1185">Reference proteome</keyword>
<sequence>MFGIPEAMTSLAAIKGIAEGFVATRDETKVMSIKLDLMKRAFEIQQALNALQDELTTVKTEKAQLQQENLELKKRLDAVNEYELIELIGGAHVLMSKPVSGATHRPPYFCQACHSDGKKSALSFEESAFGESSFPAHLNCQRSKGHQLSLPGGTQAKQLGFAG</sequence>
<evidence type="ECO:0000313" key="3">
    <source>
        <dbReference type="Proteomes" id="UP001525968"/>
    </source>
</evidence>
<accession>A0ABT2PPR8</accession>
<keyword evidence="1" id="KW-0175">Coiled coil</keyword>
<comment type="caution">
    <text evidence="2">The sequence shown here is derived from an EMBL/GenBank/DDBJ whole genome shotgun (WGS) entry which is preliminary data.</text>
</comment>
<dbReference type="EMBL" id="JAODYH010000008">
    <property type="protein sequence ID" value="MCT9812443.1"/>
    <property type="molecule type" value="Genomic_DNA"/>
</dbReference>
<feature type="coiled-coil region" evidence="1">
    <location>
        <begin position="48"/>
        <end position="82"/>
    </location>
</feature>
<evidence type="ECO:0000313" key="2">
    <source>
        <dbReference type="EMBL" id="MCT9812443.1"/>
    </source>
</evidence>